<reference evidence="2 3" key="1">
    <citation type="journal article" date="2018" name="Nat. Ecol. Evol.">
        <title>Pezizomycetes genomes reveal the molecular basis of ectomycorrhizal truffle lifestyle.</title>
        <authorList>
            <person name="Murat C."/>
            <person name="Payen T."/>
            <person name="Noel B."/>
            <person name="Kuo A."/>
            <person name="Morin E."/>
            <person name="Chen J."/>
            <person name="Kohler A."/>
            <person name="Krizsan K."/>
            <person name="Balestrini R."/>
            <person name="Da Silva C."/>
            <person name="Montanini B."/>
            <person name="Hainaut M."/>
            <person name="Levati E."/>
            <person name="Barry K.W."/>
            <person name="Belfiori B."/>
            <person name="Cichocki N."/>
            <person name="Clum A."/>
            <person name="Dockter R.B."/>
            <person name="Fauchery L."/>
            <person name="Guy J."/>
            <person name="Iotti M."/>
            <person name="Le Tacon F."/>
            <person name="Lindquist E.A."/>
            <person name="Lipzen A."/>
            <person name="Malagnac F."/>
            <person name="Mello A."/>
            <person name="Molinier V."/>
            <person name="Miyauchi S."/>
            <person name="Poulain J."/>
            <person name="Riccioni C."/>
            <person name="Rubini A."/>
            <person name="Sitrit Y."/>
            <person name="Splivallo R."/>
            <person name="Traeger S."/>
            <person name="Wang M."/>
            <person name="Zifcakova L."/>
            <person name="Wipf D."/>
            <person name="Zambonelli A."/>
            <person name="Paolocci F."/>
            <person name="Nowrousian M."/>
            <person name="Ottonello S."/>
            <person name="Baldrian P."/>
            <person name="Spatafora J.W."/>
            <person name="Henrissat B."/>
            <person name="Nagy L.G."/>
            <person name="Aury J.M."/>
            <person name="Wincker P."/>
            <person name="Grigoriev I.V."/>
            <person name="Bonfante P."/>
            <person name="Martin F.M."/>
        </authorList>
    </citation>
    <scope>NUCLEOTIDE SEQUENCE [LARGE SCALE GENOMIC DNA]</scope>
    <source>
        <strain evidence="2 3">ATCC MYA-4762</strain>
    </source>
</reference>
<accession>A0A3N4M6I3</accession>
<protein>
    <submittedName>
        <fullName evidence="2">Uncharacterized protein</fullName>
    </submittedName>
</protein>
<name>A0A3N4M6I3_9PEZI</name>
<evidence type="ECO:0000313" key="2">
    <source>
        <dbReference type="EMBL" id="RPB29319.1"/>
    </source>
</evidence>
<sequence length="85" mass="9940">MNPGPGLGPFRKIRKVRYLAITRLRADCGSITFLFTLTNPTQSARESGCPVLPHYLAITISPSPIFIFIFIYFYFYFYYIFLWKT</sequence>
<dbReference type="EMBL" id="ML121527">
    <property type="protein sequence ID" value="RPB29319.1"/>
    <property type="molecule type" value="Genomic_DNA"/>
</dbReference>
<keyword evidence="3" id="KW-1185">Reference proteome</keyword>
<dbReference type="Proteomes" id="UP000267821">
    <property type="component" value="Unassembled WGS sequence"/>
</dbReference>
<organism evidence="2 3">
    <name type="scientific">Terfezia boudieri ATCC MYA-4762</name>
    <dbReference type="NCBI Taxonomy" id="1051890"/>
    <lineage>
        <taxon>Eukaryota</taxon>
        <taxon>Fungi</taxon>
        <taxon>Dikarya</taxon>
        <taxon>Ascomycota</taxon>
        <taxon>Pezizomycotina</taxon>
        <taxon>Pezizomycetes</taxon>
        <taxon>Pezizales</taxon>
        <taxon>Pezizaceae</taxon>
        <taxon>Terfezia</taxon>
    </lineage>
</organism>
<gene>
    <name evidence="2" type="ORF">L211DRAFT_3852</name>
</gene>
<evidence type="ECO:0000256" key="1">
    <source>
        <dbReference type="SAM" id="Phobius"/>
    </source>
</evidence>
<evidence type="ECO:0000313" key="3">
    <source>
        <dbReference type="Proteomes" id="UP000267821"/>
    </source>
</evidence>
<keyword evidence="1" id="KW-1133">Transmembrane helix</keyword>
<dbReference type="AlphaFoldDB" id="A0A3N4M6I3"/>
<keyword evidence="1" id="KW-0472">Membrane</keyword>
<proteinExistence type="predicted"/>
<feature type="transmembrane region" description="Helical" evidence="1">
    <location>
        <begin position="65"/>
        <end position="83"/>
    </location>
</feature>
<keyword evidence="1" id="KW-0812">Transmembrane</keyword>
<dbReference type="InParanoid" id="A0A3N4M6I3"/>